<name>A0A3P6ABT0_BRACM</name>
<accession>A0A3P6ABT0</accession>
<organism evidence="1">
    <name type="scientific">Brassica campestris</name>
    <name type="common">Field mustard</name>
    <dbReference type="NCBI Taxonomy" id="3711"/>
    <lineage>
        <taxon>Eukaryota</taxon>
        <taxon>Viridiplantae</taxon>
        <taxon>Streptophyta</taxon>
        <taxon>Embryophyta</taxon>
        <taxon>Tracheophyta</taxon>
        <taxon>Spermatophyta</taxon>
        <taxon>Magnoliopsida</taxon>
        <taxon>eudicotyledons</taxon>
        <taxon>Gunneridae</taxon>
        <taxon>Pentapetalae</taxon>
        <taxon>rosids</taxon>
        <taxon>malvids</taxon>
        <taxon>Brassicales</taxon>
        <taxon>Brassicaceae</taxon>
        <taxon>Brassiceae</taxon>
        <taxon>Brassica</taxon>
    </lineage>
</organism>
<gene>
    <name evidence="1" type="ORF">BRAA03T12976Z</name>
</gene>
<dbReference type="AlphaFoldDB" id="A0A3P6ABT0"/>
<dbReference type="EMBL" id="LR031572">
    <property type="protein sequence ID" value="VDC81758.1"/>
    <property type="molecule type" value="Genomic_DNA"/>
</dbReference>
<sequence>MSTGEKFELGVALKGKRMCVTTNKGSSYQGILEQITDCACHGASLLLRDGTMQYYLAFSDIKEMKEEVELEETLLDVDTEIDQ</sequence>
<evidence type="ECO:0000313" key="1">
    <source>
        <dbReference type="EMBL" id="VDC81758.1"/>
    </source>
</evidence>
<proteinExistence type="predicted"/>
<protein>
    <recommendedName>
        <fullName evidence="2">LSM domain-containing protein</fullName>
    </recommendedName>
</protein>
<evidence type="ECO:0008006" key="2">
    <source>
        <dbReference type="Google" id="ProtNLM"/>
    </source>
</evidence>
<reference evidence="1" key="1">
    <citation type="submission" date="2018-11" db="EMBL/GenBank/DDBJ databases">
        <authorList>
            <consortium name="Genoscope - CEA"/>
            <person name="William W."/>
        </authorList>
    </citation>
    <scope>NUCLEOTIDE SEQUENCE</scope>
</reference>